<name>A0A915IMN7_ROMCU</name>
<evidence type="ECO:0000313" key="1">
    <source>
        <dbReference type="Proteomes" id="UP000887565"/>
    </source>
</evidence>
<evidence type="ECO:0000313" key="2">
    <source>
        <dbReference type="WBParaSite" id="nRc.2.0.1.t15241-RA"/>
    </source>
</evidence>
<dbReference type="Proteomes" id="UP000887565">
    <property type="component" value="Unplaced"/>
</dbReference>
<dbReference type="AlphaFoldDB" id="A0A915IMN7"/>
<organism evidence="1 2">
    <name type="scientific">Romanomermis culicivorax</name>
    <name type="common">Nematode worm</name>
    <dbReference type="NCBI Taxonomy" id="13658"/>
    <lineage>
        <taxon>Eukaryota</taxon>
        <taxon>Metazoa</taxon>
        <taxon>Ecdysozoa</taxon>
        <taxon>Nematoda</taxon>
        <taxon>Enoplea</taxon>
        <taxon>Dorylaimia</taxon>
        <taxon>Mermithida</taxon>
        <taxon>Mermithoidea</taxon>
        <taxon>Mermithidae</taxon>
        <taxon>Romanomermis</taxon>
    </lineage>
</organism>
<reference evidence="2" key="1">
    <citation type="submission" date="2022-11" db="UniProtKB">
        <authorList>
            <consortium name="WormBaseParasite"/>
        </authorList>
    </citation>
    <scope>IDENTIFICATION</scope>
</reference>
<keyword evidence="1" id="KW-1185">Reference proteome</keyword>
<sequence length="122" mass="14026">MNSFAVLYIRERLDAKNIYTLHVEDEHIHYKRTNDAYGSQKARNYDRIEASWKEPDIFPIKIEYTCDKQTTELSSFVASSTIKRFGLDLSLRIAVANSSPFFFISSVPLLPFGGDGLWKKGK</sequence>
<accession>A0A915IMN7</accession>
<protein>
    <submittedName>
        <fullName evidence="2">Uncharacterized protein</fullName>
    </submittedName>
</protein>
<dbReference type="WBParaSite" id="nRc.2.0.1.t15241-RA">
    <property type="protein sequence ID" value="nRc.2.0.1.t15241-RA"/>
    <property type="gene ID" value="nRc.2.0.1.g15241"/>
</dbReference>
<proteinExistence type="predicted"/>